<organism evidence="6">
    <name type="scientific">mine drainage metagenome</name>
    <dbReference type="NCBI Taxonomy" id="410659"/>
    <lineage>
        <taxon>unclassified sequences</taxon>
        <taxon>metagenomes</taxon>
        <taxon>ecological metagenomes</taxon>
    </lineage>
</organism>
<dbReference type="PROSITE" id="PS51063">
    <property type="entry name" value="HTH_CRP_2"/>
    <property type="match status" value="1"/>
</dbReference>
<dbReference type="Pfam" id="PF00027">
    <property type="entry name" value="cNMP_binding"/>
    <property type="match status" value="1"/>
</dbReference>
<dbReference type="Gene3D" id="1.10.10.10">
    <property type="entry name" value="Winged helix-like DNA-binding domain superfamily/Winged helix DNA-binding domain"/>
    <property type="match status" value="1"/>
</dbReference>
<dbReference type="InterPro" id="IPR018490">
    <property type="entry name" value="cNMP-bd_dom_sf"/>
</dbReference>
<evidence type="ECO:0000259" key="5">
    <source>
        <dbReference type="PROSITE" id="PS51063"/>
    </source>
</evidence>
<dbReference type="GO" id="GO:0003677">
    <property type="term" value="F:DNA binding"/>
    <property type="evidence" value="ECO:0007669"/>
    <property type="project" value="UniProtKB-KW"/>
</dbReference>
<feature type="domain" description="Cyclic nucleotide-binding" evidence="4">
    <location>
        <begin position="58"/>
        <end position="146"/>
    </location>
</feature>
<dbReference type="InterPro" id="IPR000595">
    <property type="entry name" value="cNMP-bd_dom"/>
</dbReference>
<protein>
    <submittedName>
        <fullName evidence="6">cAMP receptor protein</fullName>
    </submittedName>
</protein>
<evidence type="ECO:0000313" key="6">
    <source>
        <dbReference type="EMBL" id="OIQ93003.1"/>
    </source>
</evidence>
<dbReference type="InterPro" id="IPR036388">
    <property type="entry name" value="WH-like_DNA-bd_sf"/>
</dbReference>
<keyword evidence="3" id="KW-0804">Transcription</keyword>
<dbReference type="AlphaFoldDB" id="A0A1J5RU61"/>
<dbReference type="GO" id="GO:0006355">
    <property type="term" value="P:regulation of DNA-templated transcription"/>
    <property type="evidence" value="ECO:0007669"/>
    <property type="project" value="InterPro"/>
</dbReference>
<dbReference type="SUPFAM" id="SSF51206">
    <property type="entry name" value="cAMP-binding domain-like"/>
    <property type="match status" value="1"/>
</dbReference>
<dbReference type="InterPro" id="IPR036390">
    <property type="entry name" value="WH_DNA-bd_sf"/>
</dbReference>
<dbReference type="SMART" id="SM00100">
    <property type="entry name" value="cNMP"/>
    <property type="match status" value="1"/>
</dbReference>
<dbReference type="PROSITE" id="PS50042">
    <property type="entry name" value="CNMP_BINDING_3"/>
    <property type="match status" value="1"/>
</dbReference>
<dbReference type="Pfam" id="PF13545">
    <property type="entry name" value="HTH_Crp_2"/>
    <property type="match status" value="1"/>
</dbReference>
<evidence type="ECO:0000259" key="4">
    <source>
        <dbReference type="PROSITE" id="PS50042"/>
    </source>
</evidence>
<dbReference type="InterPro" id="IPR012318">
    <property type="entry name" value="HTH_CRP"/>
</dbReference>
<dbReference type="SUPFAM" id="SSF46785">
    <property type="entry name" value="Winged helix' DNA-binding domain"/>
    <property type="match status" value="1"/>
</dbReference>
<keyword evidence="2" id="KW-0238">DNA-binding</keyword>
<evidence type="ECO:0000256" key="2">
    <source>
        <dbReference type="ARBA" id="ARBA00023125"/>
    </source>
</evidence>
<keyword evidence="1" id="KW-0805">Transcription regulation</keyword>
<dbReference type="CDD" id="cd00038">
    <property type="entry name" value="CAP_ED"/>
    <property type="match status" value="1"/>
</dbReference>
<evidence type="ECO:0000256" key="3">
    <source>
        <dbReference type="ARBA" id="ARBA00023163"/>
    </source>
</evidence>
<comment type="caution">
    <text evidence="6">The sequence shown here is derived from an EMBL/GenBank/DDBJ whole genome shotgun (WGS) entry which is preliminary data.</text>
</comment>
<reference evidence="6" key="1">
    <citation type="submission" date="2016-10" db="EMBL/GenBank/DDBJ databases">
        <title>Sequence of Gallionella enrichment culture.</title>
        <authorList>
            <person name="Poehlein A."/>
            <person name="Muehling M."/>
            <person name="Daniel R."/>
        </authorList>
    </citation>
    <scope>NUCLEOTIDE SEQUENCE</scope>
</reference>
<keyword evidence="6" id="KW-0675">Receptor</keyword>
<proteinExistence type="predicted"/>
<sequence>MTADKKAIQKVKAEFPPVALPRSVFFRARFVSGSRLRPLPLVQPQKAELVQTLRRFELFAKLPLKILREIASATTVRLYRRGEFLWRRDDKVTDIVLLDAGFVKAARRDRNGVSKTYGLYGPGDCLGLFATFAGMKHSIDAVALNEGLKAICIDAAVILKFAETSPPLSSNLHGQLTRFTEALIKKIEIISAGTMPQRLAVLMLQLIERYGVDRKDDRVHLPISFTLEQLSEIIDARLETVARVLGDWKRAGWLSIDATGCHFSHLDKIRELLVD</sequence>
<feature type="domain" description="HTH crp-type" evidence="5">
    <location>
        <begin position="193"/>
        <end position="275"/>
    </location>
</feature>
<dbReference type="Gene3D" id="2.60.120.10">
    <property type="entry name" value="Jelly Rolls"/>
    <property type="match status" value="1"/>
</dbReference>
<evidence type="ECO:0000256" key="1">
    <source>
        <dbReference type="ARBA" id="ARBA00023015"/>
    </source>
</evidence>
<gene>
    <name evidence="6" type="primary">crp_24</name>
    <name evidence="6" type="ORF">GALL_250530</name>
</gene>
<name>A0A1J5RU61_9ZZZZ</name>
<accession>A0A1J5RU61</accession>
<dbReference type="InterPro" id="IPR014710">
    <property type="entry name" value="RmlC-like_jellyroll"/>
</dbReference>
<dbReference type="EMBL" id="MLJW01000217">
    <property type="protein sequence ID" value="OIQ93003.1"/>
    <property type="molecule type" value="Genomic_DNA"/>
</dbReference>